<accession>A0ACC2VAR5</accession>
<comment type="caution">
    <text evidence="1">The sequence shown here is derived from an EMBL/GenBank/DDBJ whole genome shotgun (WGS) entry which is preliminary data.</text>
</comment>
<sequence length="616" mass="69391">MSAASPPNALITSMISVALVAYTGFHAWKFDRGRCLLWTKGQYIRTAMVWAQLATAGCYCVWTIGLTHMKWKAGYMQLPVYGIIPVPYQLWTAEQLKYNNVYIGFLCGAFCLYDAVNLEEWLYWIYVVRAVHSKSRQNQNISSSDTPTGRYPFQRKSSTGGNSSTTTSFTPTYHMERKPRAFRPGRRVARKTAKWITSNVFIVWALLSVVQTVIHYITAFLNHPNVEQQTVRIFLTESLFNSVTAILSIVLAWQFPNFIKLVRETGASSEVVSKLQFYHELNKWRIFFRVLFSICTCILGIDALTRAKTINLNSLAADLLFQVTVLSFFFASICSWMLYLPVQWNKATFGRGDEAGRLRPQLRRYVPPTTRGRRTGLGLGPTDAASAAAVKALASPTSFTSPNTEAYPYSAFADHEDAVQRRQMMSQHSEQHRTLIDLLRERGTIGQHERLPEDDIFEDEEAAEAYRVRNYTPNTARRGRSTDTAEYGEAYQPGAGRGVNEEDEAFANALGEPLYMQAQLPAGVEPVYGAREKSERGPVNNDLLPLVLQNFDSPAGALWLMIILCLIPEVLLTIAVSNLIAGFSRLSVPPKNVVINVSRDVEIDREDDDSHVRRMA</sequence>
<keyword evidence="2" id="KW-1185">Reference proteome</keyword>
<protein>
    <submittedName>
        <fullName evidence="1">Uncharacterized protein</fullName>
    </submittedName>
</protein>
<proteinExistence type="predicted"/>
<evidence type="ECO:0000313" key="1">
    <source>
        <dbReference type="EMBL" id="KAJ9096428.1"/>
    </source>
</evidence>
<organism evidence="1 2">
    <name type="scientific">Naganishia friedmannii</name>
    <dbReference type="NCBI Taxonomy" id="89922"/>
    <lineage>
        <taxon>Eukaryota</taxon>
        <taxon>Fungi</taxon>
        <taxon>Dikarya</taxon>
        <taxon>Basidiomycota</taxon>
        <taxon>Agaricomycotina</taxon>
        <taxon>Tremellomycetes</taxon>
        <taxon>Filobasidiales</taxon>
        <taxon>Filobasidiaceae</taxon>
        <taxon>Naganishia</taxon>
    </lineage>
</organism>
<name>A0ACC2VAR5_9TREE</name>
<evidence type="ECO:0000313" key="2">
    <source>
        <dbReference type="Proteomes" id="UP001227268"/>
    </source>
</evidence>
<dbReference type="Proteomes" id="UP001227268">
    <property type="component" value="Unassembled WGS sequence"/>
</dbReference>
<dbReference type="EMBL" id="JASBWT010000019">
    <property type="protein sequence ID" value="KAJ9096428.1"/>
    <property type="molecule type" value="Genomic_DNA"/>
</dbReference>
<gene>
    <name evidence="1" type="ORF">QFC21_005250</name>
</gene>
<reference evidence="1" key="1">
    <citation type="submission" date="2023-04" db="EMBL/GenBank/DDBJ databases">
        <title>Draft Genome sequencing of Naganishia species isolated from polar environments using Oxford Nanopore Technology.</title>
        <authorList>
            <person name="Leo P."/>
            <person name="Venkateswaran K."/>
        </authorList>
    </citation>
    <scope>NUCLEOTIDE SEQUENCE</scope>
    <source>
        <strain evidence="1">MNA-CCFEE 5423</strain>
    </source>
</reference>